<dbReference type="InterPro" id="IPR002725">
    <property type="entry name" value="YgjP-like_metallopeptidase"/>
</dbReference>
<dbReference type="InterPro" id="IPR053136">
    <property type="entry name" value="UTP_pyrophosphatase-like"/>
</dbReference>
<organism evidence="2 3">
    <name type="scientific">Caldimonas caldifontis</name>
    <dbReference type="NCBI Taxonomy" id="1452508"/>
    <lineage>
        <taxon>Bacteria</taxon>
        <taxon>Pseudomonadati</taxon>
        <taxon>Pseudomonadota</taxon>
        <taxon>Betaproteobacteria</taxon>
        <taxon>Burkholderiales</taxon>
        <taxon>Sphaerotilaceae</taxon>
        <taxon>Caldimonas</taxon>
    </lineage>
</organism>
<proteinExistence type="predicted"/>
<dbReference type="PANTHER" id="PTHR30399">
    <property type="entry name" value="UNCHARACTERIZED PROTEIN YGJP"/>
    <property type="match status" value="1"/>
</dbReference>
<dbReference type="OrthoDB" id="9811177at2"/>
<keyword evidence="3" id="KW-1185">Reference proteome</keyword>
<dbReference type="Proteomes" id="UP000238605">
    <property type="component" value="Unassembled WGS sequence"/>
</dbReference>
<dbReference type="AlphaFoldDB" id="A0A2S5SQQ2"/>
<name>A0A2S5SQQ2_9BURK</name>
<dbReference type="PANTHER" id="PTHR30399:SF1">
    <property type="entry name" value="UTP PYROPHOSPHATASE"/>
    <property type="match status" value="1"/>
</dbReference>
<feature type="domain" description="YgjP-like metallopeptidase" evidence="1">
    <location>
        <begin position="81"/>
        <end position="296"/>
    </location>
</feature>
<dbReference type="CDD" id="cd07344">
    <property type="entry name" value="M48_yhfN_like"/>
    <property type="match status" value="1"/>
</dbReference>
<dbReference type="RefSeq" id="WP_104303796.1">
    <property type="nucleotide sequence ID" value="NZ_PSNX01000017.1"/>
</dbReference>
<gene>
    <name evidence="2" type="ORF">C1704_16275</name>
</gene>
<protein>
    <submittedName>
        <fullName evidence="2">Metal-dependent hydrolase</fullName>
    </submittedName>
</protein>
<evidence type="ECO:0000313" key="2">
    <source>
        <dbReference type="EMBL" id="PPE65036.1"/>
    </source>
</evidence>
<dbReference type="GO" id="GO:0016787">
    <property type="term" value="F:hydrolase activity"/>
    <property type="evidence" value="ECO:0007669"/>
    <property type="project" value="UniProtKB-KW"/>
</dbReference>
<reference evidence="2 3" key="1">
    <citation type="submission" date="2018-02" db="EMBL/GenBank/DDBJ databases">
        <title>Reclassifiation of [Polyangium] brachysporum DSM 7029 as Guopingzhaonella breviflexa gen. nov., sp. nov., a member of the family Comamonadaceae.</title>
        <authorList>
            <person name="Tang B."/>
        </authorList>
    </citation>
    <scope>NUCLEOTIDE SEQUENCE [LARGE SCALE GENOMIC DNA]</scope>
    <source>
        <strain evidence="2 3">BCRC 80649</strain>
    </source>
</reference>
<evidence type="ECO:0000313" key="3">
    <source>
        <dbReference type="Proteomes" id="UP000238605"/>
    </source>
</evidence>
<comment type="caution">
    <text evidence="2">The sequence shown here is derived from an EMBL/GenBank/DDBJ whole genome shotgun (WGS) entry which is preliminary data.</text>
</comment>
<dbReference type="EMBL" id="PSNX01000017">
    <property type="protein sequence ID" value="PPE65036.1"/>
    <property type="molecule type" value="Genomic_DNA"/>
</dbReference>
<accession>A0A2S5SQQ2</accession>
<dbReference type="Gene3D" id="3.30.2010.10">
    <property type="entry name" value="Metalloproteases ('zincins'), catalytic domain"/>
    <property type="match status" value="1"/>
</dbReference>
<evidence type="ECO:0000259" key="1">
    <source>
        <dbReference type="Pfam" id="PF01863"/>
    </source>
</evidence>
<sequence length="303" mass="33793">MARLAPGLIDTRQLSLFFGAEPPPPQDPVAVIVSTPASDPAAADVPRSLPPVAFAHPRATHDLHLDGHRVAYALRRAKRRSIGFVVGPEGLTVSAPRWVGLGEIEAALREKARWILRKLAEQNERNHRLQQARVEWRDGASVPFLGETVIVVLDPRATGAVLDTDAEALPGVPRLALHVGLPQHAGPEQIRDAVQSWLQRQARRIFEERCRHFADRLGVRYTRLSLSSAQTRWGSASADGSIRLNWRLIHFALPTIDYVVAHELAHLREMNHSPRFWDVVRSVLPDYEHARGTLKDTVLPVLD</sequence>
<dbReference type="Pfam" id="PF01863">
    <property type="entry name" value="YgjP-like"/>
    <property type="match status" value="1"/>
</dbReference>
<keyword evidence="2" id="KW-0378">Hydrolase</keyword>